<accession>A0A225AWG9</accession>
<gene>
    <name evidence="1" type="ORF">UA08_04824</name>
</gene>
<keyword evidence="2" id="KW-1185">Reference proteome</keyword>
<dbReference type="EMBL" id="LFMY01000006">
    <property type="protein sequence ID" value="OKL59959.1"/>
    <property type="molecule type" value="Genomic_DNA"/>
</dbReference>
<sequence>MGRQPAVKPLPYGNYSIIDFDTGGRSMPARYSSGVQLCSEGNGSMSSTNTSGSRSKAWYSRSLRLATAEPVLVRTSLSAMQPSRGHQHIRHMLETTEGFIEAHRHFMLGKSFTIDFQVTVRLLFSHSPQLMVDAYSGALELMKQRKTQIKERSDPDLTIGSSCLRSLRVASMSIKHMQDATVVIMLGQIMAVYNILIPCPSTHTIVRSTLLSVKEWYPSLLQQPEMDSVTLTPVLVDTIECLVRRDMPIIRIPHTNRCIVDRCIGICASLLTLFYDLCEISYQVKMRDHAVAAAQWDDPYAEIEEKICAWTPVLPPHFFSQYSSTEVTTMLTQARLYRITALLVIHRLRFPVGIEDTTARSYAESILNELRMVVAWQPDEFLGLAVDFPLLAAMVEMPVCGEEILRVVEPRRLRKAPTEEILKFVRHVRKSYEMGYGGLWLDLTSDELLGVILP</sequence>
<dbReference type="Proteomes" id="UP000214365">
    <property type="component" value="Unassembled WGS sequence"/>
</dbReference>
<protein>
    <recommendedName>
        <fullName evidence="3">Zn(II)2Cys6 transcription factor</fullName>
    </recommendedName>
</protein>
<evidence type="ECO:0000313" key="1">
    <source>
        <dbReference type="EMBL" id="OKL59959.1"/>
    </source>
</evidence>
<dbReference type="OrthoDB" id="4137815at2759"/>
<dbReference type="RefSeq" id="XP_020120080.1">
    <property type="nucleotide sequence ID" value="XM_020267135.1"/>
</dbReference>
<proteinExistence type="predicted"/>
<organism evidence="1 2">
    <name type="scientific">Talaromyces atroroseus</name>
    <dbReference type="NCBI Taxonomy" id="1441469"/>
    <lineage>
        <taxon>Eukaryota</taxon>
        <taxon>Fungi</taxon>
        <taxon>Dikarya</taxon>
        <taxon>Ascomycota</taxon>
        <taxon>Pezizomycotina</taxon>
        <taxon>Eurotiomycetes</taxon>
        <taxon>Eurotiomycetidae</taxon>
        <taxon>Eurotiales</taxon>
        <taxon>Trichocomaceae</taxon>
        <taxon>Talaromyces</taxon>
        <taxon>Talaromyces sect. Trachyspermi</taxon>
    </lineage>
</organism>
<dbReference type="STRING" id="1441469.A0A225AWG9"/>
<dbReference type="AlphaFoldDB" id="A0A225AWG9"/>
<name>A0A225AWG9_TALAT</name>
<dbReference type="GeneID" id="31004579"/>
<evidence type="ECO:0000313" key="2">
    <source>
        <dbReference type="Proteomes" id="UP000214365"/>
    </source>
</evidence>
<reference evidence="1 2" key="1">
    <citation type="submission" date="2015-06" db="EMBL/GenBank/DDBJ databases">
        <title>Talaromyces atroroseus IBT 11181 draft genome.</title>
        <authorList>
            <person name="Rasmussen K.B."/>
            <person name="Rasmussen S."/>
            <person name="Petersen B."/>
            <person name="Sicheritz-Ponten T."/>
            <person name="Mortensen U.H."/>
            <person name="Thrane U."/>
        </authorList>
    </citation>
    <scope>NUCLEOTIDE SEQUENCE [LARGE SCALE GENOMIC DNA]</scope>
    <source>
        <strain evidence="1 2">IBT 11181</strain>
    </source>
</reference>
<comment type="caution">
    <text evidence="1">The sequence shown here is derived from an EMBL/GenBank/DDBJ whole genome shotgun (WGS) entry which is preliminary data.</text>
</comment>
<evidence type="ECO:0008006" key="3">
    <source>
        <dbReference type="Google" id="ProtNLM"/>
    </source>
</evidence>